<comment type="caution">
    <text evidence="1">The sequence shown here is derived from an EMBL/GenBank/DDBJ whole genome shotgun (WGS) entry which is preliminary data.</text>
</comment>
<reference evidence="1" key="1">
    <citation type="thesis" date="2021" institute="BYU ScholarsArchive" country="Provo, UT, USA">
        <title>Applications of and Algorithms for Genome Assembly and Genomic Analyses with an Emphasis on Marine Teleosts.</title>
        <authorList>
            <person name="Pickett B.D."/>
        </authorList>
    </citation>
    <scope>NUCLEOTIDE SEQUENCE</scope>
    <source>
        <strain evidence="1">HI-2016</strain>
    </source>
</reference>
<proteinExistence type="predicted"/>
<dbReference type="EMBL" id="JAFBMS010000023">
    <property type="protein sequence ID" value="KAG9343466.1"/>
    <property type="molecule type" value="Genomic_DNA"/>
</dbReference>
<gene>
    <name evidence="1" type="ORF">JZ751_013632</name>
</gene>
<accession>A0A8T2NVC0</accession>
<name>A0A8T2NVC0_9TELE</name>
<keyword evidence="2" id="KW-1185">Reference proteome</keyword>
<dbReference type="Proteomes" id="UP000824540">
    <property type="component" value="Unassembled WGS sequence"/>
</dbReference>
<feature type="non-terminal residue" evidence="1">
    <location>
        <position position="85"/>
    </location>
</feature>
<dbReference type="AlphaFoldDB" id="A0A8T2NVC0"/>
<sequence length="85" mass="9087">MAGVTPEVSARHLVSFWVQRKTQNAAELKVLLQCLDGILTLLPPPPYAVQTLHAPVPLGVYHIRTSAFNASETGIRSPPLTSGVG</sequence>
<protein>
    <submittedName>
        <fullName evidence="1">Uncharacterized protein</fullName>
    </submittedName>
</protein>
<evidence type="ECO:0000313" key="1">
    <source>
        <dbReference type="EMBL" id="KAG9343466.1"/>
    </source>
</evidence>
<organism evidence="1 2">
    <name type="scientific">Albula glossodonta</name>
    <name type="common">roundjaw bonefish</name>
    <dbReference type="NCBI Taxonomy" id="121402"/>
    <lineage>
        <taxon>Eukaryota</taxon>
        <taxon>Metazoa</taxon>
        <taxon>Chordata</taxon>
        <taxon>Craniata</taxon>
        <taxon>Vertebrata</taxon>
        <taxon>Euteleostomi</taxon>
        <taxon>Actinopterygii</taxon>
        <taxon>Neopterygii</taxon>
        <taxon>Teleostei</taxon>
        <taxon>Albuliformes</taxon>
        <taxon>Albulidae</taxon>
        <taxon>Albula</taxon>
    </lineage>
</organism>
<evidence type="ECO:0000313" key="2">
    <source>
        <dbReference type="Proteomes" id="UP000824540"/>
    </source>
</evidence>